<dbReference type="Gene3D" id="2.180.10.10">
    <property type="entry name" value="RHS repeat-associated core"/>
    <property type="match status" value="1"/>
</dbReference>
<proteinExistence type="predicted"/>
<comment type="caution">
    <text evidence="2">The sequence shown here is derived from an EMBL/GenBank/DDBJ whole genome shotgun (WGS) entry which is preliminary data.</text>
</comment>
<sequence>MANKAQWLRRAPEGLGHLPDRLLLRDRSYDPDQRRFTTQDPMPAALDNPNKSPYTYADNDPSNLSDPSGNCPMCIGAGIGGVLGGGIYALTHRDDFDWGDFAGATAKGAVIGAGAGYLAPAGAGVASSLGLSGGRALAAAAATDAAIGMGYTTGGWQGTQVEASLITEILGSYGIEVRACEPRG</sequence>
<evidence type="ECO:0000313" key="3">
    <source>
        <dbReference type="Proteomes" id="UP001501637"/>
    </source>
</evidence>
<accession>A0ABP6MLS0</accession>
<dbReference type="NCBIfam" id="TIGR03696">
    <property type="entry name" value="Rhs_assc_core"/>
    <property type="match status" value="1"/>
</dbReference>
<keyword evidence="3" id="KW-1185">Reference proteome</keyword>
<dbReference type="RefSeq" id="WP_344522254.1">
    <property type="nucleotide sequence ID" value="NZ_BAAAUG010000069.1"/>
</dbReference>
<dbReference type="InterPro" id="IPR022385">
    <property type="entry name" value="Rhs_assc_core"/>
</dbReference>
<evidence type="ECO:0000256" key="1">
    <source>
        <dbReference type="SAM" id="MobiDB-lite"/>
    </source>
</evidence>
<reference evidence="3" key="1">
    <citation type="journal article" date="2019" name="Int. J. Syst. Evol. Microbiol.">
        <title>The Global Catalogue of Microorganisms (GCM) 10K type strain sequencing project: providing services to taxonomists for standard genome sequencing and annotation.</title>
        <authorList>
            <consortium name="The Broad Institute Genomics Platform"/>
            <consortium name="The Broad Institute Genome Sequencing Center for Infectious Disease"/>
            <person name="Wu L."/>
            <person name="Ma J."/>
        </authorList>
    </citation>
    <scope>NUCLEOTIDE SEQUENCE [LARGE SCALE GENOMIC DNA]</scope>
    <source>
        <strain evidence="3">JCM 9092</strain>
    </source>
</reference>
<organism evidence="2 3">
    <name type="scientific">Streptomyces rectiviolaceus</name>
    <dbReference type="NCBI Taxonomy" id="332591"/>
    <lineage>
        <taxon>Bacteria</taxon>
        <taxon>Bacillati</taxon>
        <taxon>Actinomycetota</taxon>
        <taxon>Actinomycetes</taxon>
        <taxon>Kitasatosporales</taxon>
        <taxon>Streptomycetaceae</taxon>
        <taxon>Streptomyces</taxon>
    </lineage>
</organism>
<dbReference type="Proteomes" id="UP001501637">
    <property type="component" value="Unassembled WGS sequence"/>
</dbReference>
<protein>
    <recommendedName>
        <fullName evidence="4">RHS repeat-associated core domain-containing protein</fullName>
    </recommendedName>
</protein>
<dbReference type="EMBL" id="BAAAUG010000069">
    <property type="protein sequence ID" value="GAA3112832.1"/>
    <property type="molecule type" value="Genomic_DNA"/>
</dbReference>
<evidence type="ECO:0000313" key="2">
    <source>
        <dbReference type="EMBL" id="GAA3112832.1"/>
    </source>
</evidence>
<evidence type="ECO:0008006" key="4">
    <source>
        <dbReference type="Google" id="ProtNLM"/>
    </source>
</evidence>
<name>A0ABP6MLS0_9ACTN</name>
<gene>
    <name evidence="2" type="ORF">GCM10010449_38860</name>
</gene>
<feature type="region of interest" description="Disordered" evidence="1">
    <location>
        <begin position="32"/>
        <end position="63"/>
    </location>
</feature>